<evidence type="ECO:0000256" key="1">
    <source>
        <dbReference type="ARBA" id="ARBA00006484"/>
    </source>
</evidence>
<dbReference type="SUPFAM" id="SSF51735">
    <property type="entry name" value="NAD(P)-binding Rossmann-fold domains"/>
    <property type="match status" value="1"/>
</dbReference>
<dbReference type="GO" id="GO:0016491">
    <property type="term" value="F:oxidoreductase activity"/>
    <property type="evidence" value="ECO:0007669"/>
    <property type="project" value="UniProtKB-KW"/>
</dbReference>
<comment type="similarity">
    <text evidence="1">Belongs to the short-chain dehydrogenases/reductases (SDR) family.</text>
</comment>
<sequence length="245" mass="26762">MMNYTPPPTLLTDRVILITGAGDGIGRAAAKSFAAHGATVILLGRTIRKLEAVYDEIEQAGHPQPAIYPMNLEGASPNDYNQLAHTVEKEFKQLDGLLHNASQLGVLTPLEHYDIALWYQVMQVNLHAPFLLTQACLKLMKKSTDASIVFTSAPVGQKGRAYWGAYATSKFALNGVMQIWADELENNTAIRVNAINPGAVRTALRANAYPGEDPATLPWPETIMPVYLYLMGPDSRSINGQTLEV</sequence>
<dbReference type="PANTHER" id="PTHR42901:SF1">
    <property type="entry name" value="ALCOHOL DEHYDROGENASE"/>
    <property type="match status" value="1"/>
</dbReference>
<dbReference type="PANTHER" id="PTHR42901">
    <property type="entry name" value="ALCOHOL DEHYDROGENASE"/>
    <property type="match status" value="1"/>
</dbReference>
<dbReference type="EMBL" id="AP014633">
    <property type="protein sequence ID" value="BAP56785.1"/>
    <property type="molecule type" value="Genomic_DNA"/>
</dbReference>
<organism evidence="3 4">
    <name type="scientific">Thioploca ingrica</name>
    <dbReference type="NCBI Taxonomy" id="40754"/>
    <lineage>
        <taxon>Bacteria</taxon>
        <taxon>Pseudomonadati</taxon>
        <taxon>Pseudomonadota</taxon>
        <taxon>Gammaproteobacteria</taxon>
        <taxon>Thiotrichales</taxon>
        <taxon>Thiotrichaceae</taxon>
        <taxon>Thioploca</taxon>
    </lineage>
</organism>
<accession>A0A090AN70</accession>
<dbReference type="PROSITE" id="PS00061">
    <property type="entry name" value="ADH_SHORT"/>
    <property type="match status" value="1"/>
</dbReference>
<reference evidence="3 4" key="1">
    <citation type="journal article" date="2014" name="ISME J.">
        <title>Ecophysiology of Thioploca ingrica as revealed by the complete genome sequence supplemented with proteomic evidence.</title>
        <authorList>
            <person name="Kojima H."/>
            <person name="Ogura Y."/>
            <person name="Yamamoto N."/>
            <person name="Togashi T."/>
            <person name="Mori H."/>
            <person name="Watanabe T."/>
            <person name="Nemoto F."/>
            <person name="Kurokawa K."/>
            <person name="Hayashi T."/>
            <person name="Fukui M."/>
        </authorList>
    </citation>
    <scope>NUCLEOTIDE SEQUENCE [LARGE SCALE GENOMIC DNA]</scope>
</reference>
<dbReference type="HOGENOM" id="CLU_010194_2_10_6"/>
<evidence type="ECO:0000313" key="4">
    <source>
        <dbReference type="Proteomes" id="UP000031623"/>
    </source>
</evidence>
<dbReference type="KEGG" id="tig:THII_2488"/>
<proteinExistence type="inferred from homology"/>
<name>A0A090AN70_9GAMM</name>
<dbReference type="Proteomes" id="UP000031623">
    <property type="component" value="Chromosome"/>
</dbReference>
<evidence type="ECO:0000313" key="3">
    <source>
        <dbReference type="EMBL" id="BAP56785.1"/>
    </source>
</evidence>
<evidence type="ECO:0000256" key="2">
    <source>
        <dbReference type="ARBA" id="ARBA00023002"/>
    </source>
</evidence>
<dbReference type="PRINTS" id="PR00081">
    <property type="entry name" value="GDHRDH"/>
</dbReference>
<dbReference type="OrthoDB" id="9790785at2"/>
<dbReference type="InterPro" id="IPR020904">
    <property type="entry name" value="Sc_DH/Rdtase_CS"/>
</dbReference>
<dbReference type="AlphaFoldDB" id="A0A090AN70"/>
<dbReference type="Gene3D" id="3.40.50.720">
    <property type="entry name" value="NAD(P)-binding Rossmann-like Domain"/>
    <property type="match status" value="1"/>
</dbReference>
<gene>
    <name evidence="3" type="ORF">THII_2488</name>
</gene>
<keyword evidence="4" id="KW-1185">Reference proteome</keyword>
<dbReference type="NCBIfam" id="NF006509">
    <property type="entry name" value="PRK08945.1"/>
    <property type="match status" value="1"/>
</dbReference>
<dbReference type="InterPro" id="IPR002347">
    <property type="entry name" value="SDR_fam"/>
</dbReference>
<protein>
    <submittedName>
        <fullName evidence="3">Short-chain dehydrogenase</fullName>
    </submittedName>
</protein>
<keyword evidence="2" id="KW-0560">Oxidoreductase</keyword>
<dbReference type="STRING" id="40754.THII_2488"/>
<dbReference type="InterPro" id="IPR036291">
    <property type="entry name" value="NAD(P)-bd_dom_sf"/>
</dbReference>
<dbReference type="Pfam" id="PF00106">
    <property type="entry name" value="adh_short"/>
    <property type="match status" value="1"/>
</dbReference>